<dbReference type="Proteomes" id="UP001168613">
    <property type="component" value="Unassembled WGS sequence"/>
</dbReference>
<name>A0ABT8ELT3_9BURK</name>
<keyword evidence="6 9" id="KW-0472">Membrane</keyword>
<evidence type="ECO:0000256" key="5">
    <source>
        <dbReference type="ARBA" id="ARBA00022989"/>
    </source>
</evidence>
<keyword evidence="2" id="KW-0813">Transport</keyword>
<keyword evidence="5 9" id="KW-1133">Transmembrane helix</keyword>
<dbReference type="InterPro" id="IPR020846">
    <property type="entry name" value="MFS_dom"/>
</dbReference>
<feature type="transmembrane region" description="Helical" evidence="9">
    <location>
        <begin position="51"/>
        <end position="74"/>
    </location>
</feature>
<feature type="transmembrane region" description="Helical" evidence="9">
    <location>
        <begin position="111"/>
        <end position="132"/>
    </location>
</feature>
<dbReference type="EMBL" id="JAJHNU010000004">
    <property type="protein sequence ID" value="MDN4122155.1"/>
    <property type="molecule type" value="Genomic_DNA"/>
</dbReference>
<dbReference type="Gene3D" id="1.20.1250.20">
    <property type="entry name" value="MFS general substrate transporter like domains"/>
    <property type="match status" value="1"/>
</dbReference>
<evidence type="ECO:0000256" key="1">
    <source>
        <dbReference type="ARBA" id="ARBA00004651"/>
    </source>
</evidence>
<dbReference type="Pfam" id="PF07690">
    <property type="entry name" value="MFS_1"/>
    <property type="match status" value="1"/>
</dbReference>
<proteinExistence type="inferred from homology"/>
<evidence type="ECO:0000259" key="10">
    <source>
        <dbReference type="PROSITE" id="PS50850"/>
    </source>
</evidence>
<evidence type="ECO:0000313" key="11">
    <source>
        <dbReference type="EMBL" id="MDN4122155.1"/>
    </source>
</evidence>
<comment type="subcellular location">
    <subcellularLocation>
        <location evidence="1">Cell membrane</location>
        <topology evidence="1">Multi-pass membrane protein</topology>
    </subcellularLocation>
</comment>
<keyword evidence="3" id="KW-1003">Cell membrane</keyword>
<comment type="similarity">
    <text evidence="7">Belongs to the major facilitator superfamily. Drug:H(+) antiporter-3 (DHA3) (TC 2.A.1.21) family.</text>
</comment>
<evidence type="ECO:0000256" key="8">
    <source>
        <dbReference type="ARBA" id="ARBA00040914"/>
    </source>
</evidence>
<feature type="transmembrane region" description="Helical" evidence="9">
    <location>
        <begin position="291"/>
        <end position="308"/>
    </location>
</feature>
<feature type="transmembrane region" description="Helical" evidence="9">
    <location>
        <begin position="144"/>
        <end position="168"/>
    </location>
</feature>
<evidence type="ECO:0000256" key="7">
    <source>
        <dbReference type="ARBA" id="ARBA00038075"/>
    </source>
</evidence>
<dbReference type="PANTHER" id="PTHR23513">
    <property type="entry name" value="INTEGRAL MEMBRANE EFFLUX PROTEIN-RELATED"/>
    <property type="match status" value="1"/>
</dbReference>
<evidence type="ECO:0000256" key="9">
    <source>
        <dbReference type="SAM" id="Phobius"/>
    </source>
</evidence>
<accession>A0ABT8ELT3</accession>
<protein>
    <recommendedName>
        <fullName evidence="8">Multidrug efflux pump Tap</fullName>
    </recommendedName>
</protein>
<comment type="caution">
    <text evidence="11">The sequence shown here is derived from an EMBL/GenBank/DDBJ whole genome shotgun (WGS) entry which is preliminary data.</text>
</comment>
<dbReference type="InterPro" id="IPR011701">
    <property type="entry name" value="MFS"/>
</dbReference>
<evidence type="ECO:0000256" key="2">
    <source>
        <dbReference type="ARBA" id="ARBA00022448"/>
    </source>
</evidence>
<gene>
    <name evidence="11" type="primary">entS</name>
    <name evidence="11" type="ORF">LMS43_12745</name>
</gene>
<dbReference type="NCBIfam" id="NF007792">
    <property type="entry name" value="PRK10489.1"/>
    <property type="match status" value="1"/>
</dbReference>
<dbReference type="CDD" id="cd06173">
    <property type="entry name" value="MFS_MefA_like"/>
    <property type="match status" value="1"/>
</dbReference>
<evidence type="ECO:0000256" key="4">
    <source>
        <dbReference type="ARBA" id="ARBA00022692"/>
    </source>
</evidence>
<feature type="transmembrane region" description="Helical" evidence="9">
    <location>
        <begin position="21"/>
        <end position="45"/>
    </location>
</feature>
<evidence type="ECO:0000313" key="12">
    <source>
        <dbReference type="Proteomes" id="UP001168613"/>
    </source>
</evidence>
<feature type="transmembrane region" description="Helical" evidence="9">
    <location>
        <begin position="264"/>
        <end position="284"/>
    </location>
</feature>
<organism evidence="11 12">
    <name type="scientific">Alcaligenes endophyticus</name>
    <dbReference type="NCBI Taxonomy" id="1929088"/>
    <lineage>
        <taxon>Bacteria</taxon>
        <taxon>Pseudomonadati</taxon>
        <taxon>Pseudomonadota</taxon>
        <taxon>Betaproteobacteria</taxon>
        <taxon>Burkholderiales</taxon>
        <taxon>Alcaligenaceae</taxon>
        <taxon>Alcaligenes</taxon>
    </lineage>
</organism>
<dbReference type="RefSeq" id="WP_266123614.1">
    <property type="nucleotide sequence ID" value="NZ_JAJHNU010000004.1"/>
</dbReference>
<feature type="transmembrane region" description="Helical" evidence="9">
    <location>
        <begin position="174"/>
        <end position="196"/>
    </location>
</feature>
<feature type="transmembrane region" description="Helical" evidence="9">
    <location>
        <begin position="231"/>
        <end position="252"/>
    </location>
</feature>
<sequence length="419" mass="44188">MSLQRFFIDISPLQVSRGFRYAYAARAATVLVTGMLMVAASIQIFDLTQSSFAVSMLNVAMAVPMVSALIVGGVLSDRMDRRLLMLWSRSVYVISVLIFVANALVPQPLVWPIYVAAAIGGAAGGISVPAMMAAVPALVGREKLAAAAALSGLAMQVGGIIGPALAGILISGPGLIFCYLIVLCGVLITPFLLRALPSLPPQNQHRPAQAPLQSLLDGLHFVRQHPLLRTLLLIDLGALFLATPMALMPQWGEQVLSLGSEATGFLYAAPAVGATAAALLSGWCRNTAKPGRVIVIAVLLWGASVAALPAYQTLYWSLACLTLMGAADTVSKILRMALVQRHTPDHLLGRVSSLWMTQYSMGQALGNVQMGLVARLFNPALAFLIGGLACSTMAGLFGMSNTSLRTLDHQDQSEQTPGS</sequence>
<feature type="transmembrane region" description="Helical" evidence="9">
    <location>
        <begin position="86"/>
        <end position="105"/>
    </location>
</feature>
<dbReference type="SUPFAM" id="SSF103473">
    <property type="entry name" value="MFS general substrate transporter"/>
    <property type="match status" value="1"/>
</dbReference>
<keyword evidence="12" id="KW-1185">Reference proteome</keyword>
<dbReference type="PROSITE" id="PS50850">
    <property type="entry name" value="MFS"/>
    <property type="match status" value="1"/>
</dbReference>
<dbReference type="PANTHER" id="PTHR23513:SF9">
    <property type="entry name" value="ENTEROBACTIN EXPORTER ENTS"/>
    <property type="match status" value="1"/>
</dbReference>
<evidence type="ECO:0000256" key="6">
    <source>
        <dbReference type="ARBA" id="ARBA00023136"/>
    </source>
</evidence>
<dbReference type="InterPro" id="IPR036259">
    <property type="entry name" value="MFS_trans_sf"/>
</dbReference>
<reference evidence="11" key="1">
    <citation type="submission" date="2021-11" db="EMBL/GenBank/DDBJ databases">
        <title>Draft genome sequence of Alcaligenes endophyticus type strain CCUG 75668T.</title>
        <authorList>
            <person name="Salva-Serra F."/>
            <person name="Duran R.E."/>
            <person name="Seeger M."/>
            <person name="Moore E.R.B."/>
            <person name="Jaen-Luchoro D."/>
        </authorList>
    </citation>
    <scope>NUCLEOTIDE SEQUENCE</scope>
    <source>
        <strain evidence="11">CCUG 75668</strain>
    </source>
</reference>
<evidence type="ECO:0000256" key="3">
    <source>
        <dbReference type="ARBA" id="ARBA00022475"/>
    </source>
</evidence>
<feature type="transmembrane region" description="Helical" evidence="9">
    <location>
        <begin position="380"/>
        <end position="399"/>
    </location>
</feature>
<keyword evidence="4 9" id="KW-0812">Transmembrane</keyword>
<feature type="domain" description="Major facilitator superfamily (MFS) profile" evidence="10">
    <location>
        <begin position="1"/>
        <end position="405"/>
    </location>
</feature>